<dbReference type="Gene3D" id="3.40.50.2300">
    <property type="match status" value="2"/>
</dbReference>
<evidence type="ECO:0000256" key="1">
    <source>
        <dbReference type="ARBA" id="ARBA00023015"/>
    </source>
</evidence>
<evidence type="ECO:0000313" key="7">
    <source>
        <dbReference type="Proteomes" id="UP000194218"/>
    </source>
</evidence>
<feature type="region of interest" description="Disordered" evidence="4">
    <location>
        <begin position="342"/>
        <end position="390"/>
    </location>
</feature>
<evidence type="ECO:0000313" key="6">
    <source>
        <dbReference type="EMBL" id="ARQ67614.1"/>
    </source>
</evidence>
<sequence length="390" mass="40145">MPHGSGQGAGRPGLMAVAERAAVSPMTVTRVLRDDPRVLPGTRERVLAAVAELAYLSAPEPPAAAGEDGPAGSAAADRGTGLVGVVVTDVTDPFASRLASGVDAAVRRHGLRLLIGDSRRDGERERGLVADLAGRVDGIVVMPAGPRQEHLSAVAGRGVPVVCAGGPPAGFEADHVVIDDYGGAKEATERLLALGHRRIGFLGPRPDVWSGAERLRGHRTALRSAGLPLSEELVRREGAGAAERAATQLLALPEPPSALFCCGERYTIGAFRAVRAVGARTVLAGFDDFELADTLGLPLTVQICDSGELGRQAGRLLLDRMGGASGRRQPPRRMVVPTRAVRYGEGDGHRPPAPAPAGADGAVEDGAGGRNGTGAAGKGQRRDAAPGRTR</sequence>
<dbReference type="SUPFAM" id="SSF53822">
    <property type="entry name" value="Periplasmic binding protein-like I"/>
    <property type="match status" value="1"/>
</dbReference>
<dbReference type="Gene3D" id="1.10.260.40">
    <property type="entry name" value="lambda repressor-like DNA-binding domains"/>
    <property type="match status" value="1"/>
</dbReference>
<name>A0A1W7CS37_9ACTN</name>
<organism evidence="6 7">
    <name type="scientific">Streptomyces marincola</name>
    <dbReference type="NCBI Taxonomy" id="2878388"/>
    <lineage>
        <taxon>Bacteria</taxon>
        <taxon>Bacillati</taxon>
        <taxon>Actinomycetota</taxon>
        <taxon>Actinomycetes</taxon>
        <taxon>Kitasatosporales</taxon>
        <taxon>Streptomycetaceae</taxon>
        <taxon>Streptomyces</taxon>
    </lineage>
</organism>
<dbReference type="EMBL" id="CP021121">
    <property type="protein sequence ID" value="ARQ67614.1"/>
    <property type="molecule type" value="Genomic_DNA"/>
</dbReference>
<dbReference type="Pfam" id="PF13377">
    <property type="entry name" value="Peripla_BP_3"/>
    <property type="match status" value="1"/>
</dbReference>
<accession>A0A1W7CS37</accession>
<feature type="compositionally biased region" description="Gly residues" evidence="4">
    <location>
        <begin position="366"/>
        <end position="377"/>
    </location>
</feature>
<keyword evidence="2" id="KW-0238">DNA-binding</keyword>
<dbReference type="KEGG" id="smao:CAG99_01125"/>
<dbReference type="Proteomes" id="UP000194218">
    <property type="component" value="Chromosome"/>
</dbReference>
<dbReference type="PANTHER" id="PTHR30146">
    <property type="entry name" value="LACI-RELATED TRANSCRIPTIONAL REPRESSOR"/>
    <property type="match status" value="1"/>
</dbReference>
<dbReference type="PANTHER" id="PTHR30146:SF109">
    <property type="entry name" value="HTH-TYPE TRANSCRIPTIONAL REGULATOR GALS"/>
    <property type="match status" value="1"/>
</dbReference>
<feature type="domain" description="HTH lacI-type" evidence="5">
    <location>
        <begin position="12"/>
        <end position="55"/>
    </location>
</feature>
<dbReference type="RefSeq" id="WP_086157137.1">
    <property type="nucleotide sequence ID" value="NZ_CP021121.1"/>
</dbReference>
<evidence type="ECO:0000256" key="4">
    <source>
        <dbReference type="SAM" id="MobiDB-lite"/>
    </source>
</evidence>
<dbReference type="GO" id="GO:0000976">
    <property type="term" value="F:transcription cis-regulatory region binding"/>
    <property type="evidence" value="ECO:0007669"/>
    <property type="project" value="TreeGrafter"/>
</dbReference>
<feature type="compositionally biased region" description="Low complexity" evidence="4">
    <location>
        <begin position="356"/>
        <end position="365"/>
    </location>
</feature>
<proteinExistence type="predicted"/>
<evidence type="ECO:0000256" key="3">
    <source>
        <dbReference type="ARBA" id="ARBA00023163"/>
    </source>
</evidence>
<dbReference type="InterPro" id="IPR028082">
    <property type="entry name" value="Peripla_BP_I"/>
</dbReference>
<feature type="compositionally biased region" description="Basic and acidic residues" evidence="4">
    <location>
        <begin position="380"/>
        <end position="390"/>
    </location>
</feature>
<evidence type="ECO:0000256" key="2">
    <source>
        <dbReference type="ARBA" id="ARBA00023125"/>
    </source>
</evidence>
<keyword evidence="7" id="KW-1185">Reference proteome</keyword>
<dbReference type="SUPFAM" id="SSF47413">
    <property type="entry name" value="lambda repressor-like DNA-binding domains"/>
    <property type="match status" value="1"/>
</dbReference>
<dbReference type="InterPro" id="IPR046335">
    <property type="entry name" value="LacI/GalR-like_sensor"/>
</dbReference>
<gene>
    <name evidence="6" type="ORF">CAG99_01125</name>
</gene>
<dbReference type="InterPro" id="IPR010982">
    <property type="entry name" value="Lambda_DNA-bd_dom_sf"/>
</dbReference>
<keyword evidence="1" id="KW-0805">Transcription regulation</keyword>
<reference evidence="6 7" key="1">
    <citation type="submission" date="2017-05" db="EMBL/GenBank/DDBJ databases">
        <title>Complete genome sequence of Streptomyces sp. SCSIO 03032 revealed the diverse biosynthetic pathways for its bioactive secondary metabolites.</title>
        <authorList>
            <person name="Ma L."/>
            <person name="Zhu Y."/>
            <person name="Zhang W."/>
            <person name="Zhang G."/>
            <person name="Tian X."/>
            <person name="Zhang S."/>
            <person name="Zhang C."/>
        </authorList>
    </citation>
    <scope>NUCLEOTIDE SEQUENCE [LARGE SCALE GENOMIC DNA]</scope>
    <source>
        <strain evidence="6 7">SCSIO 03032</strain>
    </source>
</reference>
<dbReference type="PROSITE" id="PS50932">
    <property type="entry name" value="HTH_LACI_2"/>
    <property type="match status" value="1"/>
</dbReference>
<dbReference type="InterPro" id="IPR000843">
    <property type="entry name" value="HTH_LacI"/>
</dbReference>
<keyword evidence="3" id="KW-0804">Transcription</keyword>
<dbReference type="GO" id="GO:0003700">
    <property type="term" value="F:DNA-binding transcription factor activity"/>
    <property type="evidence" value="ECO:0007669"/>
    <property type="project" value="TreeGrafter"/>
</dbReference>
<dbReference type="CDD" id="cd01392">
    <property type="entry name" value="HTH_LacI"/>
    <property type="match status" value="1"/>
</dbReference>
<dbReference type="Pfam" id="PF00356">
    <property type="entry name" value="LacI"/>
    <property type="match status" value="1"/>
</dbReference>
<protein>
    <recommendedName>
        <fullName evidence="5">HTH lacI-type domain-containing protein</fullName>
    </recommendedName>
</protein>
<dbReference type="AlphaFoldDB" id="A0A1W7CS37"/>
<dbReference type="SMART" id="SM00354">
    <property type="entry name" value="HTH_LACI"/>
    <property type="match status" value="1"/>
</dbReference>
<dbReference type="CDD" id="cd06267">
    <property type="entry name" value="PBP1_LacI_sugar_binding-like"/>
    <property type="match status" value="1"/>
</dbReference>
<dbReference type="OrthoDB" id="3595338at2"/>
<evidence type="ECO:0000259" key="5">
    <source>
        <dbReference type="PROSITE" id="PS50932"/>
    </source>
</evidence>